<sequence>MKNRYLLSLAVISSMVLVNYSFAQDEAASDVEEVVTTGSRIARPETATSAPVTVVDAGDIKASGLTDLGEVLRRIAATQGSVPDLSTNNGGSGGVRYSLRGIGTSRTLILLNGRRVVPMGNGAAASPDLSHIPTAMVERIEILKDGASAIYGSDAMAGVVNIITKDSAEGVELEYYVSESQDTNAANEQVDLVVGVNGNKGSTVFGMSVSDQTGAYMAEQPWSNFEVWAPAYWMPDDARVPGSPCKLACDSGGSSAVPWVRMAGPTGNVTMGPEYGEFRDWAGDFYNYNPVNYLRTPQEKYSFTMNSNYEIMDGINFFTEILYSHTESVRLIAAEPLAPLVFFGSPAPYSADNYYNATYGPKYTVTQDAEGNDVYTLDNANGTAVTIDDWRRRMLETGGRRDDRDTDVYRFVLGLEGTLDNGMNWSAFYNYGRNDADVISSGYFNLEKVAEAVGPTHFNAAGELKCGADENTTISDKCVPLNIFGEGSVTDEMLQYISRDWNSYGLGQNKQKNYGFTISGDLAAVENVSFAAGYEYREDSGGTVNDALILQGITTAGSSQNTDGSYEVDDLFVEFLYVKDALEVSLATRYSDYSTFGDTTNSEVGVQYTVNDMVTLRGTFSEAFRAPSVPNLYGGTFLSYPTADDACDDNTASGGTAPATCQAQGVPATGFVSSVVQIPTLYGGNPNVQPESSESYTFGAVLDPMDGLTVTVDYWKIDIEDAIGTVGTTDLIAFCATDGLFCDKTIRFQDGAAQGQIIRVIDTNDNVGTETYSGVDIGVIADLPEVLGGELSYEAQATYNEETQVITGYGTVIENLAGTNSSDYGMYTRWRANSSLNWNKGPLNVLIMNRYIHGQTDKVDDFWTLKEEYTEIPDVLYTDVRVSYTTDDYGTHTIGVNNITDEEVPFVPSAFNANSDLENYDTLGPVVFYRFNYSF</sequence>
<evidence type="ECO:0000256" key="2">
    <source>
        <dbReference type="ARBA" id="ARBA00022448"/>
    </source>
</evidence>
<evidence type="ECO:0000256" key="6">
    <source>
        <dbReference type="ARBA" id="ARBA00023136"/>
    </source>
</evidence>
<evidence type="ECO:0000256" key="8">
    <source>
        <dbReference type="PROSITE-ProRule" id="PRU01360"/>
    </source>
</evidence>
<feature type="domain" description="TonB-dependent receptor plug" evidence="12">
    <location>
        <begin position="47"/>
        <end position="159"/>
    </location>
</feature>
<keyword evidence="5 9" id="KW-0798">TonB box</keyword>
<feature type="signal peptide" evidence="10">
    <location>
        <begin position="1"/>
        <end position="23"/>
    </location>
</feature>
<comment type="subcellular location">
    <subcellularLocation>
        <location evidence="1 8">Cell outer membrane</location>
        <topology evidence="1 8">Multi-pass membrane protein</topology>
    </subcellularLocation>
</comment>
<keyword evidence="3 8" id="KW-1134">Transmembrane beta strand</keyword>
<evidence type="ECO:0000259" key="12">
    <source>
        <dbReference type="Pfam" id="PF07715"/>
    </source>
</evidence>
<feature type="domain" description="TonB-dependent receptor-like beta-barrel" evidence="11">
    <location>
        <begin position="362"/>
        <end position="899"/>
    </location>
</feature>
<evidence type="ECO:0000256" key="1">
    <source>
        <dbReference type="ARBA" id="ARBA00004571"/>
    </source>
</evidence>
<evidence type="ECO:0000256" key="4">
    <source>
        <dbReference type="ARBA" id="ARBA00022692"/>
    </source>
</evidence>
<dbReference type="SUPFAM" id="SSF56935">
    <property type="entry name" value="Porins"/>
    <property type="match status" value="1"/>
</dbReference>
<proteinExistence type="inferred from homology"/>
<gene>
    <name evidence="13" type="ORF">NT02SARS_1487</name>
</gene>
<dbReference type="Gene3D" id="2.40.170.20">
    <property type="entry name" value="TonB-dependent receptor, beta-barrel domain"/>
    <property type="match status" value="1"/>
</dbReference>
<keyword evidence="6 8" id="KW-0472">Membrane</keyword>
<accession>J4KSI0</accession>
<organism evidence="13 14">
    <name type="scientific">SAR86 cluster bacterium SAR86B</name>
    <dbReference type="NCBI Taxonomy" id="1123867"/>
    <lineage>
        <taxon>Bacteria</taxon>
        <taxon>Pseudomonadati</taxon>
        <taxon>Pseudomonadota</taxon>
        <taxon>Gammaproteobacteria</taxon>
        <taxon>SAR86 cluster</taxon>
    </lineage>
</organism>
<keyword evidence="10" id="KW-0732">Signal</keyword>
<dbReference type="AlphaFoldDB" id="J4KSI0"/>
<dbReference type="InterPro" id="IPR012910">
    <property type="entry name" value="Plug_dom"/>
</dbReference>
<dbReference type="InterPro" id="IPR037066">
    <property type="entry name" value="Plug_dom_sf"/>
</dbReference>
<dbReference type="EMBL" id="JH611189">
    <property type="protein sequence ID" value="EJP72739.1"/>
    <property type="molecule type" value="Genomic_DNA"/>
</dbReference>
<dbReference type="Gene3D" id="2.170.130.10">
    <property type="entry name" value="TonB-dependent receptor, plug domain"/>
    <property type="match status" value="1"/>
</dbReference>
<dbReference type="Pfam" id="PF07715">
    <property type="entry name" value="Plug"/>
    <property type="match status" value="1"/>
</dbReference>
<dbReference type="PROSITE" id="PS52016">
    <property type="entry name" value="TONB_DEPENDENT_REC_3"/>
    <property type="match status" value="1"/>
</dbReference>
<dbReference type="GO" id="GO:0009279">
    <property type="term" value="C:cell outer membrane"/>
    <property type="evidence" value="ECO:0007669"/>
    <property type="project" value="UniProtKB-SubCell"/>
</dbReference>
<feature type="chain" id="PRO_5003779319" evidence="10">
    <location>
        <begin position="24"/>
        <end position="935"/>
    </location>
</feature>
<keyword evidence="2 8" id="KW-0813">Transport</keyword>
<keyword evidence="13" id="KW-0675">Receptor</keyword>
<dbReference type="Pfam" id="PF00593">
    <property type="entry name" value="TonB_dep_Rec_b-barrel"/>
    <property type="match status" value="1"/>
</dbReference>
<dbReference type="InterPro" id="IPR036942">
    <property type="entry name" value="Beta-barrel_TonB_sf"/>
</dbReference>
<dbReference type="Proteomes" id="UP000010116">
    <property type="component" value="Unassembled WGS sequence"/>
</dbReference>
<evidence type="ECO:0000256" key="9">
    <source>
        <dbReference type="RuleBase" id="RU003357"/>
    </source>
</evidence>
<evidence type="ECO:0000259" key="11">
    <source>
        <dbReference type="Pfam" id="PF00593"/>
    </source>
</evidence>
<evidence type="ECO:0000256" key="5">
    <source>
        <dbReference type="ARBA" id="ARBA00023077"/>
    </source>
</evidence>
<evidence type="ECO:0000256" key="10">
    <source>
        <dbReference type="SAM" id="SignalP"/>
    </source>
</evidence>
<reference evidence="13 14" key="1">
    <citation type="journal article" date="2012" name="ISME J.">
        <title>Genomic insights to SAR86, an abundant and uncultivated marine bacterial lineage.</title>
        <authorList>
            <person name="Dupont C.L."/>
            <person name="Rusch D.B."/>
            <person name="Yooseph S."/>
            <person name="Lombardo M.J."/>
            <person name="Richter R.A."/>
            <person name="Valas R."/>
            <person name="Novotny M."/>
            <person name="Yee-Greenbaum J."/>
            <person name="Selengut J.D."/>
            <person name="Haft D.H."/>
            <person name="Halpern A.L."/>
            <person name="Lasken R.S."/>
            <person name="Nealson K."/>
            <person name="Friedman R."/>
            <person name="Venter J.C."/>
        </authorList>
    </citation>
    <scope>NUCLEOTIDE SEQUENCE [LARGE SCALE GENOMIC DNA]</scope>
</reference>
<evidence type="ECO:0000256" key="7">
    <source>
        <dbReference type="ARBA" id="ARBA00023237"/>
    </source>
</evidence>
<dbReference type="PANTHER" id="PTHR47234:SF2">
    <property type="entry name" value="TONB-DEPENDENT RECEPTOR"/>
    <property type="match status" value="1"/>
</dbReference>
<protein>
    <submittedName>
        <fullName evidence="13">TonB-dependent receptor</fullName>
    </submittedName>
</protein>
<evidence type="ECO:0000313" key="13">
    <source>
        <dbReference type="EMBL" id="EJP72739.1"/>
    </source>
</evidence>
<dbReference type="InterPro" id="IPR039426">
    <property type="entry name" value="TonB-dep_rcpt-like"/>
</dbReference>
<evidence type="ECO:0000256" key="3">
    <source>
        <dbReference type="ARBA" id="ARBA00022452"/>
    </source>
</evidence>
<name>J4KSI0_9GAMM</name>
<dbReference type="HOGENOM" id="CLU_010745_0_0_6"/>
<dbReference type="PANTHER" id="PTHR47234">
    <property type="match status" value="1"/>
</dbReference>
<dbReference type="InterPro" id="IPR000531">
    <property type="entry name" value="Beta-barrel_TonB"/>
</dbReference>
<keyword evidence="7 8" id="KW-0998">Cell outer membrane</keyword>
<evidence type="ECO:0000313" key="14">
    <source>
        <dbReference type="Proteomes" id="UP000010116"/>
    </source>
</evidence>
<comment type="similarity">
    <text evidence="8 9">Belongs to the TonB-dependent receptor family.</text>
</comment>
<keyword evidence="4 8" id="KW-0812">Transmembrane</keyword>